<comment type="caution">
    <text evidence="1">The sequence shown here is derived from an EMBL/GenBank/DDBJ whole genome shotgun (WGS) entry which is preliminary data.</text>
</comment>
<dbReference type="SUPFAM" id="SSF53474">
    <property type="entry name" value="alpha/beta-Hydrolases"/>
    <property type="match status" value="1"/>
</dbReference>
<keyword evidence="2" id="KW-1185">Reference proteome</keyword>
<name>A0A5N8WZK5_9ACTN</name>
<protein>
    <recommendedName>
        <fullName evidence="3">Alpha/beta hydrolase</fullName>
    </recommendedName>
</protein>
<proteinExistence type="predicted"/>
<dbReference type="Gene3D" id="3.40.50.1820">
    <property type="entry name" value="alpha/beta hydrolase"/>
    <property type="match status" value="1"/>
</dbReference>
<reference evidence="1 2" key="1">
    <citation type="submission" date="2019-09" db="EMBL/GenBank/DDBJ databases">
        <authorList>
            <person name="Duangmal K."/>
            <person name="Teo W.F.A."/>
            <person name="Lipun K."/>
        </authorList>
    </citation>
    <scope>NUCLEOTIDE SEQUENCE [LARGE SCALE GENOMIC DNA]</scope>
    <source>
        <strain evidence="1 2">K1PN6</strain>
    </source>
</reference>
<evidence type="ECO:0000313" key="1">
    <source>
        <dbReference type="EMBL" id="MPY52699.1"/>
    </source>
</evidence>
<evidence type="ECO:0008006" key="3">
    <source>
        <dbReference type="Google" id="ProtNLM"/>
    </source>
</evidence>
<accession>A0A5N8WZK5</accession>
<dbReference type="AlphaFoldDB" id="A0A5N8WZK5"/>
<dbReference type="InterPro" id="IPR029058">
    <property type="entry name" value="AB_hydrolase_fold"/>
</dbReference>
<gene>
    <name evidence="1" type="ORF">FPZ41_30675</name>
</gene>
<dbReference type="Proteomes" id="UP000373149">
    <property type="component" value="Unassembled WGS sequence"/>
</dbReference>
<organism evidence="1 2">
    <name type="scientific">Streptomyces acidicola</name>
    <dbReference type="NCBI Taxonomy" id="2596892"/>
    <lineage>
        <taxon>Bacteria</taxon>
        <taxon>Bacillati</taxon>
        <taxon>Actinomycetota</taxon>
        <taxon>Actinomycetes</taxon>
        <taxon>Kitasatosporales</taxon>
        <taxon>Streptomycetaceae</taxon>
        <taxon>Streptomyces</taxon>
    </lineage>
</organism>
<dbReference type="EMBL" id="VMNX01000150">
    <property type="protein sequence ID" value="MPY52699.1"/>
    <property type="molecule type" value="Genomic_DNA"/>
</dbReference>
<sequence length="281" mass="30254">MVVVHGIGKEYLGPRTLHGPIAPAVLDGVGLAEGPSLALEDIEAAFYGHLFRPSGVKGSAESLTEPYEVELLQAMWAEAARAEPDRVPPPPGPAERSKAQVPRPAQRALYALSRSRFLARTADRFLIGVLAQLRRYLTEPDIHARAQDQIAAAVKEDTRVLVGHSLGSVVAYEALCAHPEWPVTTFVSIGSPLGIPYLVFERLRPTPQKGRGCWPAGVRTWTNLCDAYDVVALVKQLAPLFGDGSKSVNDVPVHNGWQAHSIERHLTAVETGTAIAAGLTT</sequence>
<evidence type="ECO:0000313" key="2">
    <source>
        <dbReference type="Proteomes" id="UP000373149"/>
    </source>
</evidence>